<feature type="region of interest" description="Disordered" evidence="1">
    <location>
        <begin position="116"/>
        <end position="137"/>
    </location>
</feature>
<dbReference type="OrthoDB" id="10617255at2759"/>
<evidence type="ECO:0000256" key="1">
    <source>
        <dbReference type="SAM" id="MobiDB-lite"/>
    </source>
</evidence>
<name>A0A1S3DZA8_CICAR</name>
<dbReference type="KEGG" id="cam:105851643"/>
<dbReference type="Pfam" id="PF05623">
    <property type="entry name" value="DUF789"/>
    <property type="match status" value="1"/>
</dbReference>
<dbReference type="RefSeq" id="XP_012568489.1">
    <property type="nucleotide sequence ID" value="XM_012713035.2"/>
</dbReference>
<protein>
    <submittedName>
        <fullName evidence="4">Uncharacterized protein LOC105851643</fullName>
    </submittedName>
</protein>
<keyword evidence="3" id="KW-1185">Reference proteome</keyword>
<feature type="region of interest" description="Disordered" evidence="1">
    <location>
        <begin position="33"/>
        <end position="58"/>
    </location>
</feature>
<keyword evidence="2" id="KW-0472">Membrane</keyword>
<evidence type="ECO:0000313" key="4">
    <source>
        <dbReference type="RefSeq" id="XP_012568489.1"/>
    </source>
</evidence>
<feature type="compositionally biased region" description="Gly residues" evidence="1">
    <location>
        <begin position="124"/>
        <end position="137"/>
    </location>
</feature>
<feature type="transmembrane region" description="Helical" evidence="2">
    <location>
        <begin position="84"/>
        <end position="108"/>
    </location>
</feature>
<reference evidence="3" key="1">
    <citation type="journal article" date="2013" name="Nat. Biotechnol.">
        <title>Draft genome sequence of chickpea (Cicer arietinum) provides a resource for trait improvement.</title>
        <authorList>
            <person name="Varshney R.K."/>
            <person name="Song C."/>
            <person name="Saxena R.K."/>
            <person name="Azam S."/>
            <person name="Yu S."/>
            <person name="Sharpe A.G."/>
            <person name="Cannon S."/>
            <person name="Baek J."/>
            <person name="Rosen B.D."/>
            <person name="Tar'an B."/>
            <person name="Millan T."/>
            <person name="Zhang X."/>
            <person name="Ramsay L.D."/>
            <person name="Iwata A."/>
            <person name="Wang Y."/>
            <person name="Nelson W."/>
            <person name="Farmer A.D."/>
            <person name="Gaur P.M."/>
            <person name="Soderlund C."/>
            <person name="Penmetsa R.V."/>
            <person name="Xu C."/>
            <person name="Bharti A.K."/>
            <person name="He W."/>
            <person name="Winter P."/>
            <person name="Zhao S."/>
            <person name="Hane J.K."/>
            <person name="Carrasquilla-Garcia N."/>
            <person name="Condie J.A."/>
            <person name="Upadhyaya H.D."/>
            <person name="Luo M.C."/>
            <person name="Thudi M."/>
            <person name="Gowda C.L."/>
            <person name="Singh N.P."/>
            <person name="Lichtenzveig J."/>
            <person name="Gali K.K."/>
            <person name="Rubio J."/>
            <person name="Nadarajan N."/>
            <person name="Dolezel J."/>
            <person name="Bansal K.C."/>
            <person name="Xu X."/>
            <person name="Edwards D."/>
            <person name="Zhang G."/>
            <person name="Kahl G."/>
            <person name="Gil J."/>
            <person name="Singh K.B."/>
            <person name="Datta S.K."/>
            <person name="Jackson S.A."/>
            <person name="Wang J."/>
            <person name="Cook D.R."/>
        </authorList>
    </citation>
    <scope>NUCLEOTIDE SEQUENCE [LARGE SCALE GENOMIC DNA]</scope>
    <source>
        <strain evidence="3">cv. CDC Frontier</strain>
    </source>
</reference>
<accession>A0A1S3DZA8</accession>
<evidence type="ECO:0000313" key="3">
    <source>
        <dbReference type="Proteomes" id="UP000087171"/>
    </source>
</evidence>
<evidence type="ECO:0000256" key="2">
    <source>
        <dbReference type="SAM" id="Phobius"/>
    </source>
</evidence>
<sequence length="226" mass="24693">MKHSNSSPSGFHPIYIHISCSFSSSSFSLSSENSHHPSKMSLSTTASPTTASLTTASPNTTAADPIFHHVTFQHPDLNHHKPKWLVPVILTATAVVAMLMAVLIYWALKRRAEPAEKPTEEVQLGGGSSDSGSSGGGRSSGVGSGFLFFVRGWGWFDGTFYGGQIIPLSQKSEITNLNRLWHPWERETVEYFTLGDLWNCNDEWSAYGAGVPITLTSELIFHSGFF</sequence>
<dbReference type="PANTHER" id="PTHR31343:SF34">
    <property type="entry name" value="PLANT_F9H3-4 PROTEIN"/>
    <property type="match status" value="1"/>
</dbReference>
<proteinExistence type="predicted"/>
<organism evidence="3 4">
    <name type="scientific">Cicer arietinum</name>
    <name type="common">Chickpea</name>
    <name type="synonym">Garbanzo</name>
    <dbReference type="NCBI Taxonomy" id="3827"/>
    <lineage>
        <taxon>Eukaryota</taxon>
        <taxon>Viridiplantae</taxon>
        <taxon>Streptophyta</taxon>
        <taxon>Embryophyta</taxon>
        <taxon>Tracheophyta</taxon>
        <taxon>Spermatophyta</taxon>
        <taxon>Magnoliopsida</taxon>
        <taxon>eudicotyledons</taxon>
        <taxon>Gunneridae</taxon>
        <taxon>Pentapetalae</taxon>
        <taxon>rosids</taxon>
        <taxon>fabids</taxon>
        <taxon>Fabales</taxon>
        <taxon>Fabaceae</taxon>
        <taxon>Papilionoideae</taxon>
        <taxon>50 kb inversion clade</taxon>
        <taxon>NPAAA clade</taxon>
        <taxon>Hologalegina</taxon>
        <taxon>IRL clade</taxon>
        <taxon>Cicereae</taxon>
        <taxon>Cicer</taxon>
    </lineage>
</organism>
<dbReference type="Proteomes" id="UP000087171">
    <property type="component" value="Chromosome Ca2"/>
</dbReference>
<dbReference type="STRING" id="3827.A0A1S3DZA8"/>
<feature type="compositionally biased region" description="Low complexity" evidence="1">
    <location>
        <begin position="41"/>
        <end position="58"/>
    </location>
</feature>
<reference evidence="4" key="2">
    <citation type="submission" date="2025-08" db="UniProtKB">
        <authorList>
            <consortium name="RefSeq"/>
        </authorList>
    </citation>
    <scope>IDENTIFICATION</scope>
    <source>
        <tissue evidence="4">Etiolated seedlings</tissue>
    </source>
</reference>
<gene>
    <name evidence="4" type="primary">LOC105851643</name>
</gene>
<dbReference type="InterPro" id="IPR008507">
    <property type="entry name" value="DUF789"/>
</dbReference>
<dbReference type="GeneID" id="105851643"/>
<keyword evidence="2" id="KW-0812">Transmembrane</keyword>
<keyword evidence="2" id="KW-1133">Transmembrane helix</keyword>
<dbReference type="AlphaFoldDB" id="A0A1S3DZA8"/>
<dbReference type="PANTHER" id="PTHR31343">
    <property type="entry name" value="T15D22.8"/>
    <property type="match status" value="1"/>
</dbReference>